<evidence type="ECO:0000256" key="1">
    <source>
        <dbReference type="SAM" id="Coils"/>
    </source>
</evidence>
<dbReference type="Proteomes" id="UP000436088">
    <property type="component" value="Unassembled WGS sequence"/>
</dbReference>
<reference evidence="2" key="1">
    <citation type="submission" date="2019-09" db="EMBL/GenBank/DDBJ databases">
        <title>Draft genome information of white flower Hibiscus syriacus.</title>
        <authorList>
            <person name="Kim Y.-M."/>
        </authorList>
    </citation>
    <scope>NUCLEOTIDE SEQUENCE [LARGE SCALE GENOMIC DNA]</scope>
    <source>
        <strain evidence="2">YM2019G1</strain>
    </source>
</reference>
<accession>A0A6A2X419</accession>
<feature type="coiled-coil region" evidence="1">
    <location>
        <begin position="215"/>
        <end position="269"/>
    </location>
</feature>
<dbReference type="EMBL" id="VEPZ02001673">
    <property type="protein sequence ID" value="KAE8663500.1"/>
    <property type="molecule type" value="Genomic_DNA"/>
</dbReference>
<dbReference type="GO" id="GO:0005886">
    <property type="term" value="C:plasma membrane"/>
    <property type="evidence" value="ECO:0007669"/>
    <property type="project" value="TreeGrafter"/>
</dbReference>
<dbReference type="PANTHER" id="PTHR32258:SF6">
    <property type="entry name" value="PROTEIN NETWORKED 1A"/>
    <property type="match status" value="1"/>
</dbReference>
<name>A0A6A2X419_HIBSY</name>
<proteinExistence type="predicted"/>
<keyword evidence="3" id="KW-1185">Reference proteome</keyword>
<sequence>MSSEKLEGYSAFLTAEISDLQEMHTRLKAVEKAVVEEMNRLVKQESNRNRHEIKAPSYGIEPPNQETKKGMQVGDELARNLKSKKPKIPETRNGILLKDIPLDQVSDSSLYRSKSKRETCTADDQTLELWESAEHECDVDLKLNDMQEQAIVPGEIIASHQLNDVESKTDCSLGALVEKELSIDKLEISTSNREPKKRAKSRRFLDRLDSDAHKLTTLQTTVKQLKKRMEIKKRKKDFELEYGQVKEQLQEVEDAITELLNANGELVKDVKGCCSSSFDGTTSTELEEPRDRDLKKVREQAQKGSEKIGRLQFEVQSIEYVLLKLEDERKSKGKNRMGVVHLRDFIYSGGRRSGRRKKACFCGCARPSRGVD</sequence>
<protein>
    <submittedName>
        <fullName evidence="2">Uncharacterized protein</fullName>
    </submittedName>
</protein>
<dbReference type="AlphaFoldDB" id="A0A6A2X419"/>
<comment type="caution">
    <text evidence="2">The sequence shown here is derived from an EMBL/GenBank/DDBJ whole genome shotgun (WGS) entry which is preliminary data.</text>
</comment>
<gene>
    <name evidence="2" type="ORF">F3Y22_tig00112957pilonHSYRG00049</name>
</gene>
<evidence type="ECO:0000313" key="3">
    <source>
        <dbReference type="Proteomes" id="UP000436088"/>
    </source>
</evidence>
<dbReference type="PANTHER" id="PTHR32258">
    <property type="entry name" value="PROTEIN NETWORKED 4A"/>
    <property type="match status" value="1"/>
</dbReference>
<organism evidence="2 3">
    <name type="scientific">Hibiscus syriacus</name>
    <name type="common">Rose of Sharon</name>
    <dbReference type="NCBI Taxonomy" id="106335"/>
    <lineage>
        <taxon>Eukaryota</taxon>
        <taxon>Viridiplantae</taxon>
        <taxon>Streptophyta</taxon>
        <taxon>Embryophyta</taxon>
        <taxon>Tracheophyta</taxon>
        <taxon>Spermatophyta</taxon>
        <taxon>Magnoliopsida</taxon>
        <taxon>eudicotyledons</taxon>
        <taxon>Gunneridae</taxon>
        <taxon>Pentapetalae</taxon>
        <taxon>rosids</taxon>
        <taxon>malvids</taxon>
        <taxon>Malvales</taxon>
        <taxon>Malvaceae</taxon>
        <taxon>Malvoideae</taxon>
        <taxon>Hibiscus</taxon>
    </lineage>
</organism>
<evidence type="ECO:0000313" key="2">
    <source>
        <dbReference type="EMBL" id="KAE8663500.1"/>
    </source>
</evidence>
<keyword evidence="1" id="KW-0175">Coiled coil</keyword>
<dbReference type="InterPro" id="IPR051861">
    <property type="entry name" value="NET_actin-binding_domain"/>
</dbReference>
<dbReference type="GO" id="GO:0051015">
    <property type="term" value="F:actin filament binding"/>
    <property type="evidence" value="ECO:0007669"/>
    <property type="project" value="TreeGrafter"/>
</dbReference>